<accession>A0A380G1A2</accession>
<feature type="transmembrane region" description="Helical" evidence="1">
    <location>
        <begin position="130"/>
        <end position="150"/>
    </location>
</feature>
<dbReference type="EMBL" id="SRLS01000007">
    <property type="protein sequence ID" value="TGE17651.1"/>
    <property type="molecule type" value="Genomic_DNA"/>
</dbReference>
<feature type="transmembrane region" description="Helical" evidence="1">
    <location>
        <begin position="44"/>
        <end position="65"/>
    </location>
</feature>
<dbReference type="Proteomes" id="UP000297598">
    <property type="component" value="Unassembled WGS sequence"/>
</dbReference>
<keyword evidence="1" id="KW-0812">Transmembrane</keyword>
<evidence type="ECO:0000313" key="4">
    <source>
        <dbReference type="Proteomes" id="UP000254047"/>
    </source>
</evidence>
<dbReference type="Proteomes" id="UP000254047">
    <property type="component" value="Unassembled WGS sequence"/>
</dbReference>
<dbReference type="EMBL" id="UHDO01000001">
    <property type="protein sequence ID" value="SUM44765.1"/>
    <property type="molecule type" value="Genomic_DNA"/>
</dbReference>
<protein>
    <submittedName>
        <fullName evidence="3">DUF5080 family protein</fullName>
    </submittedName>
    <submittedName>
        <fullName evidence="2">Membrane protein</fullName>
    </submittedName>
</protein>
<name>A0A380G1A2_9STAP</name>
<sequence>MFEFYAKWFWLIEMIENFMLFFGAIGLVFVAILSLEQIQERKKLWYVGIFLIYAALFGVLIYFSGRETQSYNVVFIILYLPYLYMCYLSSHYLVKRPLKTKLEFVTGKSLRSHKVTNKEMKSLKEELHSAKINALAGSICAAFIIVAFSAKLKFIHEDNWFAKHELPETIANLAGVGGFVFLVSAFLIVIYFIIDMVLWNKRGKFPGLIFRPIIMCLWQFLFLISL</sequence>
<dbReference type="OrthoDB" id="9920998at2"/>
<evidence type="ECO:0000313" key="5">
    <source>
        <dbReference type="Proteomes" id="UP000297598"/>
    </source>
</evidence>
<evidence type="ECO:0000313" key="3">
    <source>
        <dbReference type="EMBL" id="TGE17651.1"/>
    </source>
</evidence>
<evidence type="ECO:0000256" key="1">
    <source>
        <dbReference type="SAM" id="Phobius"/>
    </source>
</evidence>
<proteinExistence type="predicted"/>
<dbReference type="AlphaFoldDB" id="A0A380G1A2"/>
<feature type="transmembrane region" description="Helical" evidence="1">
    <location>
        <begin position="18"/>
        <end position="35"/>
    </location>
</feature>
<feature type="transmembrane region" description="Helical" evidence="1">
    <location>
        <begin position="71"/>
        <end position="94"/>
    </location>
</feature>
<feature type="transmembrane region" description="Helical" evidence="1">
    <location>
        <begin position="170"/>
        <end position="193"/>
    </location>
</feature>
<keyword evidence="1" id="KW-0472">Membrane</keyword>
<reference evidence="3 5" key="2">
    <citation type="submission" date="2019-04" db="EMBL/GenBank/DDBJ databases">
        <title>Genomic characterization of Staphylococcus petrasii strains.</title>
        <authorList>
            <person name="Vrbovska V."/>
            <person name="Kovarovic V."/>
            <person name="Maslanova I."/>
            <person name="Indrakova A."/>
            <person name="Petras P."/>
            <person name="Sedo O."/>
            <person name="Svec P."/>
            <person name="Fisarova L."/>
            <person name="Sedlacek I."/>
            <person name="Doskar J."/>
            <person name="Pantucek R."/>
        </authorList>
    </citation>
    <scope>NUCLEOTIDE SEQUENCE [LARGE SCALE GENOMIC DNA]</scope>
    <source>
        <strain evidence="3 5">P5404</strain>
    </source>
</reference>
<dbReference type="RefSeq" id="WP_103297660.1">
    <property type="nucleotide sequence ID" value="NZ_PPQT01000028.1"/>
</dbReference>
<reference evidence="2 4" key="1">
    <citation type="submission" date="2018-06" db="EMBL/GenBank/DDBJ databases">
        <authorList>
            <consortium name="Pathogen Informatics"/>
            <person name="Doyle S."/>
        </authorList>
    </citation>
    <scope>NUCLEOTIDE SEQUENCE [LARGE SCALE GENOMIC DNA]</scope>
    <source>
        <strain evidence="2 4">NCTC13830</strain>
    </source>
</reference>
<gene>
    <name evidence="3" type="ORF">BJR09_05835</name>
    <name evidence="2" type="ORF">NCTC13830_02175</name>
</gene>
<feature type="transmembrane region" description="Helical" evidence="1">
    <location>
        <begin position="205"/>
        <end position="224"/>
    </location>
</feature>
<organism evidence="2 4">
    <name type="scientific">Staphylococcus petrasii</name>
    <dbReference type="NCBI Taxonomy" id="1276936"/>
    <lineage>
        <taxon>Bacteria</taxon>
        <taxon>Bacillati</taxon>
        <taxon>Bacillota</taxon>
        <taxon>Bacilli</taxon>
        <taxon>Bacillales</taxon>
        <taxon>Staphylococcaceae</taxon>
        <taxon>Staphylococcus</taxon>
    </lineage>
</organism>
<keyword evidence="1" id="KW-1133">Transmembrane helix</keyword>
<keyword evidence="5" id="KW-1185">Reference proteome</keyword>
<evidence type="ECO:0000313" key="2">
    <source>
        <dbReference type="EMBL" id="SUM44765.1"/>
    </source>
</evidence>